<dbReference type="AlphaFoldDB" id="A0A3N0HYE0"/>
<dbReference type="GO" id="GO:0009037">
    <property type="term" value="F:tyrosine-based site-specific recombinase activity"/>
    <property type="evidence" value="ECO:0007669"/>
    <property type="project" value="UniProtKB-UniRule"/>
</dbReference>
<dbReference type="InterPro" id="IPR010998">
    <property type="entry name" value="Integrase_recombinase_N"/>
</dbReference>
<keyword evidence="5 9" id="KW-0229">DNA integration</keyword>
<feature type="active site" evidence="9">
    <location>
        <position position="242"/>
    </location>
</feature>
<evidence type="ECO:0000256" key="8">
    <source>
        <dbReference type="ARBA" id="ARBA00023306"/>
    </source>
</evidence>
<feature type="active site" evidence="9">
    <location>
        <position position="265"/>
    </location>
</feature>
<evidence type="ECO:0000256" key="3">
    <source>
        <dbReference type="ARBA" id="ARBA00022618"/>
    </source>
</evidence>
<dbReference type="RefSeq" id="WP_128520853.1">
    <property type="nucleotide sequence ID" value="NZ_JALFCT010000016.1"/>
</dbReference>
<evidence type="ECO:0000256" key="2">
    <source>
        <dbReference type="ARBA" id="ARBA00022490"/>
    </source>
</evidence>
<keyword evidence="7 9" id="KW-0233">DNA recombination</keyword>
<comment type="similarity">
    <text evidence="9">Belongs to the 'phage' integrase family. XerC subfamily.</text>
</comment>
<proteinExistence type="inferred from homology"/>
<feature type="active site" evidence="9">
    <location>
        <position position="171"/>
    </location>
</feature>
<dbReference type="EMBL" id="RJQC01000003">
    <property type="protein sequence ID" value="RNM29789.1"/>
    <property type="molecule type" value="Genomic_DNA"/>
</dbReference>
<reference evidence="12 13" key="1">
    <citation type="submission" date="2018-11" db="EMBL/GenBank/DDBJ databases">
        <title>Clostridium sp. nov., a member of the family Erysipelotrichaceae isolated from pig faeces.</title>
        <authorList>
            <person name="Chang Y.-H."/>
        </authorList>
    </citation>
    <scope>NUCLEOTIDE SEQUENCE [LARGE SCALE GENOMIC DNA]</scope>
    <source>
        <strain evidence="12 13">YH-panp20</strain>
    </source>
</reference>
<gene>
    <name evidence="9" type="primary">xerC</name>
    <name evidence="12" type="ORF">EDX97_09185</name>
</gene>
<feature type="active site" evidence="9">
    <location>
        <position position="239"/>
    </location>
</feature>
<organism evidence="12 13">
    <name type="scientific">Absicoccus porci</name>
    <dbReference type="NCBI Taxonomy" id="2486576"/>
    <lineage>
        <taxon>Bacteria</taxon>
        <taxon>Bacillati</taxon>
        <taxon>Bacillota</taxon>
        <taxon>Erysipelotrichia</taxon>
        <taxon>Erysipelotrichales</taxon>
        <taxon>Erysipelotrichaceae</taxon>
        <taxon>Absicoccus</taxon>
    </lineage>
</organism>
<dbReference type="InterPro" id="IPR044068">
    <property type="entry name" value="CB"/>
</dbReference>
<dbReference type="CDD" id="cd00798">
    <property type="entry name" value="INT_XerDC_C"/>
    <property type="match status" value="1"/>
</dbReference>
<dbReference type="SUPFAM" id="SSF56349">
    <property type="entry name" value="DNA breaking-rejoining enzymes"/>
    <property type="match status" value="1"/>
</dbReference>
<dbReference type="InterPro" id="IPR011010">
    <property type="entry name" value="DNA_brk_join_enz"/>
</dbReference>
<dbReference type="NCBIfam" id="NF040815">
    <property type="entry name" value="recomb_XerA_Arch"/>
    <property type="match status" value="1"/>
</dbReference>
<dbReference type="HAMAP" id="MF_01808">
    <property type="entry name" value="Recomb_XerC_XerD"/>
    <property type="match status" value="1"/>
</dbReference>
<evidence type="ECO:0000256" key="4">
    <source>
        <dbReference type="ARBA" id="ARBA00022829"/>
    </source>
</evidence>
<comment type="subcellular location">
    <subcellularLocation>
        <location evidence="1 9">Cytoplasm</location>
    </subcellularLocation>
</comment>
<dbReference type="InterPro" id="IPR013762">
    <property type="entry name" value="Integrase-like_cat_sf"/>
</dbReference>
<evidence type="ECO:0000259" key="10">
    <source>
        <dbReference type="PROSITE" id="PS51898"/>
    </source>
</evidence>
<dbReference type="Pfam" id="PF00589">
    <property type="entry name" value="Phage_integrase"/>
    <property type="match status" value="1"/>
</dbReference>
<dbReference type="Gene3D" id="1.10.150.130">
    <property type="match status" value="1"/>
</dbReference>
<dbReference type="InterPro" id="IPR050090">
    <property type="entry name" value="Tyrosine_recombinase_XerCD"/>
</dbReference>
<dbReference type="Proteomes" id="UP000276568">
    <property type="component" value="Unassembled WGS sequence"/>
</dbReference>
<dbReference type="Gene3D" id="1.10.443.10">
    <property type="entry name" value="Intergrase catalytic core"/>
    <property type="match status" value="1"/>
</dbReference>
<comment type="caution">
    <text evidence="12">The sequence shown here is derived from an EMBL/GenBank/DDBJ whole genome shotgun (WGS) entry which is preliminary data.</text>
</comment>
<feature type="active site" evidence="9">
    <location>
        <position position="147"/>
    </location>
</feature>
<protein>
    <recommendedName>
        <fullName evidence="9">Tyrosine recombinase XerC</fullName>
    </recommendedName>
</protein>
<evidence type="ECO:0000256" key="9">
    <source>
        <dbReference type="HAMAP-Rule" id="MF_01808"/>
    </source>
</evidence>
<dbReference type="GO" id="GO:0006313">
    <property type="term" value="P:DNA transposition"/>
    <property type="evidence" value="ECO:0007669"/>
    <property type="project" value="UniProtKB-UniRule"/>
</dbReference>
<dbReference type="PANTHER" id="PTHR30349:SF41">
    <property type="entry name" value="INTEGRASE_RECOMBINASE PROTEIN MJ0367-RELATED"/>
    <property type="match status" value="1"/>
</dbReference>
<evidence type="ECO:0000313" key="13">
    <source>
        <dbReference type="Proteomes" id="UP000276568"/>
    </source>
</evidence>
<keyword evidence="6 9" id="KW-0238">DNA-binding</keyword>
<feature type="domain" description="Tyr recombinase" evidence="10">
    <location>
        <begin position="107"/>
        <end position="287"/>
    </location>
</feature>
<accession>A0A3N0HYE0</accession>
<keyword evidence="3 9" id="KW-0132">Cell division</keyword>
<dbReference type="PROSITE" id="PS51900">
    <property type="entry name" value="CB"/>
    <property type="match status" value="1"/>
</dbReference>
<keyword evidence="8 9" id="KW-0131">Cell cycle</keyword>
<dbReference type="GO" id="GO:0007059">
    <property type="term" value="P:chromosome segregation"/>
    <property type="evidence" value="ECO:0007669"/>
    <property type="project" value="UniProtKB-UniRule"/>
</dbReference>
<dbReference type="InterPro" id="IPR023009">
    <property type="entry name" value="Tyrosine_recombinase_XerC/XerD"/>
</dbReference>
<name>A0A3N0HYE0_9FIRM</name>
<dbReference type="GO" id="GO:0051301">
    <property type="term" value="P:cell division"/>
    <property type="evidence" value="ECO:0007669"/>
    <property type="project" value="UniProtKB-KW"/>
</dbReference>
<dbReference type="OrthoDB" id="283809at2"/>
<dbReference type="Pfam" id="PF02899">
    <property type="entry name" value="Phage_int_SAM_1"/>
    <property type="match status" value="1"/>
</dbReference>
<dbReference type="PROSITE" id="PS51898">
    <property type="entry name" value="TYR_RECOMBINASE"/>
    <property type="match status" value="1"/>
</dbReference>
<dbReference type="PANTHER" id="PTHR30349">
    <property type="entry name" value="PHAGE INTEGRASE-RELATED"/>
    <property type="match status" value="1"/>
</dbReference>
<evidence type="ECO:0000256" key="5">
    <source>
        <dbReference type="ARBA" id="ARBA00022908"/>
    </source>
</evidence>
<dbReference type="GO" id="GO:0005737">
    <property type="term" value="C:cytoplasm"/>
    <property type="evidence" value="ECO:0007669"/>
    <property type="project" value="UniProtKB-SubCell"/>
</dbReference>
<dbReference type="InterPro" id="IPR002104">
    <property type="entry name" value="Integrase_catalytic"/>
</dbReference>
<sequence>MNEWIDRFLKYVYNAHSRSEDTQAAYRKDLEQFRDYLTSQSITSFADVDRITILNFIAQFQQNHDAKPATIARKLSTYRSFYRYLNEYMGIDAQPLESIRSPKNRQKIPEFLFVNEIENFLETYDSHDLNQLRDKTMFTMLYACGLRVSELTHLVWPDIDLEGRIVHITGKGDKQRIVPFFQGFDKDLLNYKLRYWQTIAKDDHVFVNARGKAFTSRGIQYLMQKHADDIGMHMKVHPHMFRHSFATHLLDNGADIRIVQELLGHASLSTTQIYTHVSISKMKSAYQQAHPMAHVKKI</sequence>
<comment type="subunit">
    <text evidence="9">Forms a cyclic heterotetrameric complex composed of two molecules of XerC and two molecules of XerD.</text>
</comment>
<keyword evidence="2 9" id="KW-0963">Cytoplasm</keyword>
<evidence type="ECO:0000313" key="12">
    <source>
        <dbReference type="EMBL" id="RNM29789.1"/>
    </source>
</evidence>
<dbReference type="NCBIfam" id="NF001399">
    <property type="entry name" value="PRK00283.1"/>
    <property type="match status" value="1"/>
</dbReference>
<dbReference type="InterPro" id="IPR004107">
    <property type="entry name" value="Integrase_SAM-like_N"/>
</dbReference>
<comment type="function">
    <text evidence="9">Site-specific tyrosine recombinase, which acts by catalyzing the cutting and rejoining of the recombining DNA molecules. The XerC-XerD complex is essential to convert dimers of the bacterial chromosome into monomers to permit their segregation at cell division. It also contributes to the segregational stability of plasmids.</text>
</comment>
<evidence type="ECO:0000256" key="7">
    <source>
        <dbReference type="ARBA" id="ARBA00023172"/>
    </source>
</evidence>
<keyword evidence="13" id="KW-1185">Reference proteome</keyword>
<feature type="active site" description="O-(3'-phospho-DNA)-tyrosine intermediate" evidence="9">
    <location>
        <position position="274"/>
    </location>
</feature>
<evidence type="ECO:0000259" key="11">
    <source>
        <dbReference type="PROSITE" id="PS51900"/>
    </source>
</evidence>
<evidence type="ECO:0000256" key="6">
    <source>
        <dbReference type="ARBA" id="ARBA00023125"/>
    </source>
</evidence>
<dbReference type="GO" id="GO:0003677">
    <property type="term" value="F:DNA binding"/>
    <property type="evidence" value="ECO:0007669"/>
    <property type="project" value="UniProtKB-UniRule"/>
</dbReference>
<feature type="domain" description="Core-binding (CB)" evidence="11">
    <location>
        <begin position="1"/>
        <end position="86"/>
    </location>
</feature>
<keyword evidence="4 9" id="KW-0159">Chromosome partition</keyword>
<evidence type="ECO:0000256" key="1">
    <source>
        <dbReference type="ARBA" id="ARBA00004496"/>
    </source>
</evidence>